<proteinExistence type="predicted"/>
<dbReference type="OrthoDB" id="6810461at2759"/>
<evidence type="ECO:0000313" key="3">
    <source>
        <dbReference type="Proteomes" id="UP000801492"/>
    </source>
</evidence>
<dbReference type="AlphaFoldDB" id="A0A8K0CNH3"/>
<comment type="caution">
    <text evidence="2">The sequence shown here is derived from an EMBL/GenBank/DDBJ whole genome shotgun (WGS) entry which is preliminary data.</text>
</comment>
<accession>A0A8K0CNH3</accession>
<dbReference type="EMBL" id="VTPC01085955">
    <property type="protein sequence ID" value="KAF2886930.1"/>
    <property type="molecule type" value="Genomic_DNA"/>
</dbReference>
<organism evidence="2 3">
    <name type="scientific">Ignelater luminosus</name>
    <name type="common">Cucubano</name>
    <name type="synonym">Pyrophorus luminosus</name>
    <dbReference type="NCBI Taxonomy" id="2038154"/>
    <lineage>
        <taxon>Eukaryota</taxon>
        <taxon>Metazoa</taxon>
        <taxon>Ecdysozoa</taxon>
        <taxon>Arthropoda</taxon>
        <taxon>Hexapoda</taxon>
        <taxon>Insecta</taxon>
        <taxon>Pterygota</taxon>
        <taxon>Neoptera</taxon>
        <taxon>Endopterygota</taxon>
        <taxon>Coleoptera</taxon>
        <taxon>Polyphaga</taxon>
        <taxon>Elateriformia</taxon>
        <taxon>Elateroidea</taxon>
        <taxon>Elateridae</taxon>
        <taxon>Agrypninae</taxon>
        <taxon>Pyrophorini</taxon>
        <taxon>Ignelater</taxon>
    </lineage>
</organism>
<feature type="region of interest" description="Disordered" evidence="1">
    <location>
        <begin position="61"/>
        <end position="83"/>
    </location>
</feature>
<feature type="region of interest" description="Disordered" evidence="1">
    <location>
        <begin position="269"/>
        <end position="288"/>
    </location>
</feature>
<dbReference type="Proteomes" id="UP000801492">
    <property type="component" value="Unassembled WGS sequence"/>
</dbReference>
<evidence type="ECO:0000313" key="2">
    <source>
        <dbReference type="EMBL" id="KAF2886930.1"/>
    </source>
</evidence>
<name>A0A8K0CNH3_IGNLU</name>
<protein>
    <recommendedName>
        <fullName evidence="4">Transposase</fullName>
    </recommendedName>
</protein>
<evidence type="ECO:0008006" key="4">
    <source>
        <dbReference type="Google" id="ProtNLM"/>
    </source>
</evidence>
<keyword evidence="3" id="KW-1185">Reference proteome</keyword>
<gene>
    <name evidence="2" type="ORF">ILUMI_19243</name>
</gene>
<sequence>MLKLTNGCKKTEILQQTERKRLVLHLKDAKMNGHKALIKNNKLIIGGRTYGIQDLTETQLSHAGGASGSMGEQIATERSPEGDNLREQLRKITHIALGQGEDVVTGLIERTNLPAGSKLYFDHLFIFVNLLERLCRKSLGRTGTLSENRIGKIEEKTLEEKRKKAGRRRYKKRNTCILGKCLKSKSQPKSKVQASLVVEIPDLVIAARRRSEDHTVDLEDTCTSQACRIPTMADIKPGRDKSVATKCKNSFEILTLSLQEINDLKERIRGQGPTCGMSKNRSKVWRPI</sequence>
<evidence type="ECO:0000256" key="1">
    <source>
        <dbReference type="SAM" id="MobiDB-lite"/>
    </source>
</evidence>
<reference evidence="2" key="1">
    <citation type="submission" date="2019-08" db="EMBL/GenBank/DDBJ databases">
        <title>The genome of the North American firefly Photinus pyralis.</title>
        <authorList>
            <consortium name="Photinus pyralis genome working group"/>
            <person name="Fallon T.R."/>
            <person name="Sander Lower S.E."/>
            <person name="Weng J.-K."/>
        </authorList>
    </citation>
    <scope>NUCLEOTIDE SEQUENCE</scope>
    <source>
        <strain evidence="2">TRF0915ILg1</strain>
        <tissue evidence="2">Whole body</tissue>
    </source>
</reference>